<keyword evidence="2" id="KW-1185">Reference proteome</keyword>
<dbReference type="GeneID" id="68119479"/>
<reference evidence="1 2" key="1">
    <citation type="journal article" date="2019" name="Sci. Rep.">
        <title>Nanopore sequencing improves the draft genome of the human pathogenic amoeba Naegleria fowleri.</title>
        <authorList>
            <person name="Liechti N."/>
            <person name="Schurch N."/>
            <person name="Bruggmann R."/>
            <person name="Wittwer M."/>
        </authorList>
    </citation>
    <scope>NUCLEOTIDE SEQUENCE [LARGE SCALE GENOMIC DNA]</scope>
    <source>
        <strain evidence="1 2">ATCC 30894</strain>
    </source>
</reference>
<dbReference type="RefSeq" id="XP_044566320.1">
    <property type="nucleotide sequence ID" value="XM_044702764.1"/>
</dbReference>
<dbReference type="OrthoDB" id="10678640at2759"/>
<proteinExistence type="predicted"/>
<dbReference type="VEuPathDB" id="AmoebaDB:NfTy_039180"/>
<evidence type="ECO:0000313" key="1">
    <source>
        <dbReference type="EMBL" id="KAF0981607.1"/>
    </source>
</evidence>
<dbReference type="AlphaFoldDB" id="A0A6A5BWH2"/>
<gene>
    <name evidence="1" type="ORF">FDP41_012264</name>
</gene>
<dbReference type="Proteomes" id="UP000444721">
    <property type="component" value="Unassembled WGS sequence"/>
</dbReference>
<dbReference type="VEuPathDB" id="AmoebaDB:FDP41_012264"/>
<sequence length="283" mass="32132">MSSEDDPDDLSYWLDLDSSSSNCSSLYLDEGSKIPQKEDVYQQGIDEFIHLLSNHEMDYEPSTSLVVNVCHCPDQSSMTNLGLDYQELYHALGRLLSFEPLSSSTWTSFEEANNLSSSSSFIPHHQEDETKNNNNTLFTTLCERERTSVLHNSPLTHQTASQSLLTHTSSSLVSAYQDHMSPVRTEIIEIHGVNSEEEEQLETMHNQGIFVEFGAKQSKYMLSIQSPKRNMNTKISIKLESKDHSRSNIALKYIVNDEHVGTLESGELQFLPSESQRDFQQEK</sequence>
<evidence type="ECO:0000313" key="2">
    <source>
        <dbReference type="Proteomes" id="UP000444721"/>
    </source>
</evidence>
<organism evidence="1 2">
    <name type="scientific">Naegleria fowleri</name>
    <name type="common">Brain eating amoeba</name>
    <dbReference type="NCBI Taxonomy" id="5763"/>
    <lineage>
        <taxon>Eukaryota</taxon>
        <taxon>Discoba</taxon>
        <taxon>Heterolobosea</taxon>
        <taxon>Tetramitia</taxon>
        <taxon>Eutetramitia</taxon>
        <taxon>Vahlkampfiidae</taxon>
        <taxon>Naegleria</taxon>
    </lineage>
</organism>
<protein>
    <submittedName>
        <fullName evidence="1">Uncharacterized protein</fullName>
    </submittedName>
</protein>
<name>A0A6A5BWH2_NAEFO</name>
<comment type="caution">
    <text evidence="1">The sequence shown here is derived from an EMBL/GenBank/DDBJ whole genome shotgun (WGS) entry which is preliminary data.</text>
</comment>
<accession>A0A6A5BWH2</accession>
<dbReference type="EMBL" id="VFQX01000013">
    <property type="protein sequence ID" value="KAF0981607.1"/>
    <property type="molecule type" value="Genomic_DNA"/>
</dbReference>